<evidence type="ECO:0000256" key="2">
    <source>
        <dbReference type="ARBA" id="ARBA00022692"/>
    </source>
</evidence>
<feature type="transmembrane region" description="Helical" evidence="5">
    <location>
        <begin position="140"/>
        <end position="159"/>
    </location>
</feature>
<dbReference type="Pfam" id="PF01545">
    <property type="entry name" value="Cation_efflux"/>
    <property type="match status" value="1"/>
</dbReference>
<dbReference type="Proteomes" id="UP001549037">
    <property type="component" value="Unassembled WGS sequence"/>
</dbReference>
<evidence type="ECO:0000256" key="4">
    <source>
        <dbReference type="ARBA" id="ARBA00023136"/>
    </source>
</evidence>
<dbReference type="PANTHER" id="PTHR11562">
    <property type="entry name" value="CATION EFFLUX PROTEIN/ ZINC TRANSPORTER"/>
    <property type="match status" value="1"/>
</dbReference>
<name>A0ABV2JCP8_9STRE</name>
<keyword evidence="8" id="KW-1185">Reference proteome</keyword>
<comment type="subcellular location">
    <subcellularLocation>
        <location evidence="1">Membrane</location>
        <topology evidence="1">Multi-pass membrane protein</topology>
    </subcellularLocation>
</comment>
<dbReference type="EMBL" id="JBEPLN010000002">
    <property type="protein sequence ID" value="MET3633540.1"/>
    <property type="molecule type" value="Genomic_DNA"/>
</dbReference>
<dbReference type="InterPro" id="IPR002524">
    <property type="entry name" value="Cation_efflux"/>
</dbReference>
<evidence type="ECO:0000313" key="7">
    <source>
        <dbReference type="EMBL" id="MET3633540.1"/>
    </source>
</evidence>
<dbReference type="Gene3D" id="1.20.1510.10">
    <property type="entry name" value="Cation efflux protein transmembrane domain"/>
    <property type="match status" value="1"/>
</dbReference>
<protein>
    <submittedName>
        <fullName evidence="7">Cobalt-zinc-cadmium efflux system protein</fullName>
    </submittedName>
</protein>
<dbReference type="NCBIfam" id="TIGR01297">
    <property type="entry name" value="CDF"/>
    <property type="match status" value="1"/>
</dbReference>
<evidence type="ECO:0000256" key="1">
    <source>
        <dbReference type="ARBA" id="ARBA00004141"/>
    </source>
</evidence>
<feature type="transmembrane region" description="Helical" evidence="5">
    <location>
        <begin position="108"/>
        <end position="128"/>
    </location>
</feature>
<keyword evidence="4 5" id="KW-0472">Membrane</keyword>
<dbReference type="RefSeq" id="WP_354367191.1">
    <property type="nucleotide sequence ID" value="NZ_JBEPLN010000002.1"/>
</dbReference>
<evidence type="ECO:0000259" key="6">
    <source>
        <dbReference type="Pfam" id="PF01545"/>
    </source>
</evidence>
<organism evidence="7 8">
    <name type="scientific">Streptococcus porcorum</name>
    <dbReference type="NCBI Taxonomy" id="701526"/>
    <lineage>
        <taxon>Bacteria</taxon>
        <taxon>Bacillati</taxon>
        <taxon>Bacillota</taxon>
        <taxon>Bacilli</taxon>
        <taxon>Lactobacillales</taxon>
        <taxon>Streptococcaceae</taxon>
        <taxon>Streptococcus</taxon>
    </lineage>
</organism>
<reference evidence="7 8" key="1">
    <citation type="submission" date="2024-06" db="EMBL/GenBank/DDBJ databases">
        <title>Genomic Encyclopedia of Type Strains, Phase IV (KMG-IV): sequencing the most valuable type-strain genomes for metagenomic binning, comparative biology and taxonomic classification.</title>
        <authorList>
            <person name="Goeker M."/>
        </authorList>
    </citation>
    <scope>NUCLEOTIDE SEQUENCE [LARGE SCALE GENOMIC DNA]</scope>
    <source>
        <strain evidence="7 8">DSM 28302</strain>
    </source>
</reference>
<keyword evidence="2 5" id="KW-0812">Transmembrane</keyword>
<evidence type="ECO:0000256" key="3">
    <source>
        <dbReference type="ARBA" id="ARBA00022989"/>
    </source>
</evidence>
<feature type="transmembrane region" description="Helical" evidence="5">
    <location>
        <begin position="165"/>
        <end position="184"/>
    </location>
</feature>
<keyword evidence="3 5" id="KW-1133">Transmembrane helix</keyword>
<gene>
    <name evidence="7" type="ORF">ABID28_000170</name>
</gene>
<evidence type="ECO:0000313" key="8">
    <source>
        <dbReference type="Proteomes" id="UP001549037"/>
    </source>
</evidence>
<accession>A0ABV2JCP8</accession>
<proteinExistence type="predicted"/>
<evidence type="ECO:0000256" key="5">
    <source>
        <dbReference type="SAM" id="Phobius"/>
    </source>
</evidence>
<feature type="transmembrane region" description="Helical" evidence="5">
    <location>
        <begin position="7"/>
        <end position="26"/>
    </location>
</feature>
<sequence length="284" mass="31756">MARRNVFIAFLLNLVFSIIELIFGLLFKSSAILADAVHDFGDALAIGLSFVTERMSDKRADQNFSLGYKRFSLLGAMITSSILILGSVFLIVENFPKLFHPEVVNKEGMLILGVIAIIINVLASLVVHKGKTVNEAILSLHFLEDILGWLAVILVSIVLRFTDWYFLDPLLSLVISAFILSKAVPKFWDNGKLFLNATPKELDFVSLEAELLDLEGVENLNQLNVWTSDGLNHQAVVHICKTSHLTDQAVKEQIYTCLSSHHIQLLALEIDQDQTEHEKHGLHL</sequence>
<comment type="caution">
    <text evidence="7">The sequence shown here is derived from an EMBL/GenBank/DDBJ whole genome shotgun (WGS) entry which is preliminary data.</text>
</comment>
<feature type="transmembrane region" description="Helical" evidence="5">
    <location>
        <begin position="71"/>
        <end position="92"/>
    </location>
</feature>
<dbReference type="InterPro" id="IPR027469">
    <property type="entry name" value="Cation_efflux_TMD_sf"/>
</dbReference>
<dbReference type="PANTHER" id="PTHR11562:SF17">
    <property type="entry name" value="RE54080P-RELATED"/>
    <property type="match status" value="1"/>
</dbReference>
<feature type="transmembrane region" description="Helical" evidence="5">
    <location>
        <begin position="32"/>
        <end position="51"/>
    </location>
</feature>
<dbReference type="InterPro" id="IPR050681">
    <property type="entry name" value="CDF/SLC30A"/>
</dbReference>
<feature type="domain" description="Cation efflux protein transmembrane" evidence="6">
    <location>
        <begin position="6"/>
        <end position="193"/>
    </location>
</feature>
<dbReference type="SUPFAM" id="SSF161111">
    <property type="entry name" value="Cation efflux protein transmembrane domain-like"/>
    <property type="match status" value="1"/>
</dbReference>
<dbReference type="InterPro" id="IPR058533">
    <property type="entry name" value="Cation_efflux_TM"/>
</dbReference>